<reference evidence="1" key="1">
    <citation type="journal article" date="2014" name="Front. Microbiol.">
        <title>High frequency of phylogenetically diverse reductive dehalogenase-homologous genes in deep subseafloor sedimentary metagenomes.</title>
        <authorList>
            <person name="Kawai M."/>
            <person name="Futagami T."/>
            <person name="Toyoda A."/>
            <person name="Takaki Y."/>
            <person name="Nishi S."/>
            <person name="Hori S."/>
            <person name="Arai W."/>
            <person name="Tsubouchi T."/>
            <person name="Morono Y."/>
            <person name="Uchiyama I."/>
            <person name="Ito T."/>
            <person name="Fujiyama A."/>
            <person name="Inagaki F."/>
            <person name="Takami H."/>
        </authorList>
    </citation>
    <scope>NUCLEOTIDE SEQUENCE</scope>
    <source>
        <strain evidence="1">Expedition CK06-06</strain>
    </source>
</reference>
<feature type="non-terminal residue" evidence="1">
    <location>
        <position position="1"/>
    </location>
</feature>
<organism evidence="1">
    <name type="scientific">marine sediment metagenome</name>
    <dbReference type="NCBI Taxonomy" id="412755"/>
    <lineage>
        <taxon>unclassified sequences</taxon>
        <taxon>metagenomes</taxon>
        <taxon>ecological metagenomes</taxon>
    </lineage>
</organism>
<evidence type="ECO:0008006" key="2">
    <source>
        <dbReference type="Google" id="ProtNLM"/>
    </source>
</evidence>
<dbReference type="AlphaFoldDB" id="X1B9W5"/>
<protein>
    <recommendedName>
        <fullName evidence="2">HD-GYP domain-containing protein</fullName>
    </recommendedName>
</protein>
<gene>
    <name evidence="1" type="ORF">S01H4_05066</name>
</gene>
<evidence type="ECO:0000313" key="1">
    <source>
        <dbReference type="EMBL" id="GAG68771.1"/>
    </source>
</evidence>
<name>X1B9W5_9ZZZZ</name>
<proteinExistence type="predicted"/>
<dbReference type="EMBL" id="BART01001432">
    <property type="protein sequence ID" value="GAG68771.1"/>
    <property type="molecule type" value="Genomic_DNA"/>
</dbReference>
<sequence>PPIFSGKSIKLSQNEIDELSLLATIHDIGKVAIL</sequence>
<accession>X1B9W5</accession>
<comment type="caution">
    <text evidence="1">The sequence shown here is derived from an EMBL/GenBank/DDBJ whole genome shotgun (WGS) entry which is preliminary data.</text>
</comment>